<evidence type="ECO:0000313" key="2">
    <source>
        <dbReference type="EMBL" id="CAF4896536.1"/>
    </source>
</evidence>
<dbReference type="Proteomes" id="UP000663848">
    <property type="component" value="Unassembled WGS sequence"/>
</dbReference>
<feature type="compositionally biased region" description="Polar residues" evidence="1">
    <location>
        <begin position="352"/>
        <end position="386"/>
    </location>
</feature>
<dbReference type="CDD" id="cd05819">
    <property type="entry name" value="NHL"/>
    <property type="match status" value="1"/>
</dbReference>
<protein>
    <submittedName>
        <fullName evidence="2">Uncharacterized protein</fullName>
    </submittedName>
</protein>
<dbReference type="SUPFAM" id="SSF101898">
    <property type="entry name" value="NHL repeat"/>
    <property type="match status" value="1"/>
</dbReference>
<feature type="non-terminal residue" evidence="2">
    <location>
        <position position="1"/>
    </location>
</feature>
<proteinExistence type="predicted"/>
<dbReference type="PANTHER" id="PTHR24104:SF25">
    <property type="entry name" value="PROTEIN LIN-41"/>
    <property type="match status" value="1"/>
</dbReference>
<feature type="compositionally biased region" description="Low complexity" evidence="1">
    <location>
        <begin position="332"/>
        <end position="343"/>
    </location>
</feature>
<sequence length="393" mass="43386">SKRCYGLSQYDQCSTNIACGCFNSTSATDSDLCGFRWLTCSELNSCMPNTYMCLEPNHVCVHHPDCQDLPLCYPLSMTSHELCPPISSTTTTTTTTYSPPPESDNKLCLTATWATNGITVAGGKGFGHELDQLADPYGIFLDANDTIYVADRSNHRIVTWKQGDLVGQLAAGVKWDMNRKMLLNMLQDLVVDHNGTMYITDGGNKRLLQWPRGAQDGETIADDIQVVGIGQDDEGSIYVSEYANGKLTKWRRGETSGHVIPTRLHHSNFLFVDQNRSIYVVSYMNHRVVKITEGVEEAVVVAGCDHIKNIKKSAKDSRLMQQELSRSAELTSNRPISSSSANSQLDKVDDASPTSMPTSHTESQIVVNQSMQASKRLLASQSQNNHPAKRSRV</sequence>
<dbReference type="EMBL" id="CAJOBR010009730">
    <property type="protein sequence ID" value="CAF4896536.1"/>
    <property type="molecule type" value="Genomic_DNA"/>
</dbReference>
<comment type="caution">
    <text evidence="2">The sequence shown here is derived from an EMBL/GenBank/DDBJ whole genome shotgun (WGS) entry which is preliminary data.</text>
</comment>
<dbReference type="InterPro" id="IPR011042">
    <property type="entry name" value="6-blade_b-propeller_TolB-like"/>
</dbReference>
<dbReference type="InterPro" id="IPR050952">
    <property type="entry name" value="TRIM-NHL_E3_ligases"/>
</dbReference>
<accession>A0A821UW42</accession>
<name>A0A821UW42_9BILA</name>
<dbReference type="GO" id="GO:0008270">
    <property type="term" value="F:zinc ion binding"/>
    <property type="evidence" value="ECO:0007669"/>
    <property type="project" value="UniProtKB-KW"/>
</dbReference>
<evidence type="ECO:0000313" key="3">
    <source>
        <dbReference type="Proteomes" id="UP000663848"/>
    </source>
</evidence>
<gene>
    <name evidence="2" type="ORF">QYT958_LOCUS30493</name>
</gene>
<reference evidence="2" key="1">
    <citation type="submission" date="2021-02" db="EMBL/GenBank/DDBJ databases">
        <authorList>
            <person name="Nowell W R."/>
        </authorList>
    </citation>
    <scope>NUCLEOTIDE SEQUENCE</scope>
</reference>
<dbReference type="PANTHER" id="PTHR24104">
    <property type="entry name" value="E3 UBIQUITIN-PROTEIN LIGASE NHLRC1-RELATED"/>
    <property type="match status" value="1"/>
</dbReference>
<evidence type="ECO:0000256" key="1">
    <source>
        <dbReference type="SAM" id="MobiDB-lite"/>
    </source>
</evidence>
<dbReference type="AlphaFoldDB" id="A0A821UW42"/>
<dbReference type="Gene3D" id="2.120.10.30">
    <property type="entry name" value="TolB, C-terminal domain"/>
    <property type="match status" value="1"/>
</dbReference>
<feature type="region of interest" description="Disordered" evidence="1">
    <location>
        <begin position="325"/>
        <end position="393"/>
    </location>
</feature>
<organism evidence="2 3">
    <name type="scientific">Rotaria socialis</name>
    <dbReference type="NCBI Taxonomy" id="392032"/>
    <lineage>
        <taxon>Eukaryota</taxon>
        <taxon>Metazoa</taxon>
        <taxon>Spiralia</taxon>
        <taxon>Gnathifera</taxon>
        <taxon>Rotifera</taxon>
        <taxon>Eurotatoria</taxon>
        <taxon>Bdelloidea</taxon>
        <taxon>Philodinida</taxon>
        <taxon>Philodinidae</taxon>
        <taxon>Rotaria</taxon>
    </lineage>
</organism>